<feature type="compositionally biased region" description="Basic and acidic residues" evidence="3">
    <location>
        <begin position="277"/>
        <end position="286"/>
    </location>
</feature>
<evidence type="ECO:0000256" key="2">
    <source>
        <dbReference type="ARBA" id="ARBA00022801"/>
    </source>
</evidence>
<dbReference type="InterPro" id="IPR012337">
    <property type="entry name" value="RNaseH-like_sf"/>
</dbReference>
<dbReference type="InterPro" id="IPR051132">
    <property type="entry name" value="3-5_Exonuclease_domain"/>
</dbReference>
<dbReference type="GO" id="GO:0003676">
    <property type="term" value="F:nucleic acid binding"/>
    <property type="evidence" value="ECO:0007669"/>
    <property type="project" value="InterPro"/>
</dbReference>
<reference evidence="5" key="1">
    <citation type="submission" date="2023-02" db="EMBL/GenBank/DDBJ databases">
        <title>Identification and recombinant expression of a fungal hydrolase from Papiliotrema laurentii that hydrolyzes apple cutin and clears colloidal polyester polyurethane.</title>
        <authorList>
            <consortium name="DOE Joint Genome Institute"/>
            <person name="Roman V.A."/>
            <person name="Bojanowski C."/>
            <person name="Crable B.R."/>
            <person name="Wagner D.N."/>
            <person name="Hung C.S."/>
            <person name="Nadeau L.J."/>
            <person name="Schratz L."/>
            <person name="Haridas S."/>
            <person name="Pangilinan J."/>
            <person name="Lipzen A."/>
            <person name="Na H."/>
            <person name="Yan M."/>
            <person name="Ng V."/>
            <person name="Grigoriev I.V."/>
            <person name="Spatafora J.W."/>
            <person name="Barlow D."/>
            <person name="Biffinger J."/>
            <person name="Kelley-Loughnane N."/>
            <person name="Varaljay V.A."/>
            <person name="Crookes-Goodson W.J."/>
        </authorList>
    </citation>
    <scope>NUCLEOTIDE SEQUENCE</scope>
    <source>
        <strain evidence="5">5307AH</strain>
    </source>
</reference>
<feature type="compositionally biased region" description="Pro residues" evidence="3">
    <location>
        <begin position="95"/>
        <end position="104"/>
    </location>
</feature>
<evidence type="ECO:0000259" key="4">
    <source>
        <dbReference type="Pfam" id="PF01612"/>
    </source>
</evidence>
<dbReference type="InterPro" id="IPR036397">
    <property type="entry name" value="RNaseH_sf"/>
</dbReference>
<dbReference type="InterPro" id="IPR002562">
    <property type="entry name" value="3'-5'_exonuclease_dom"/>
</dbReference>
<feature type="compositionally biased region" description="Low complexity" evidence="3">
    <location>
        <begin position="105"/>
        <end position="118"/>
    </location>
</feature>
<dbReference type="AlphaFoldDB" id="A0AAD9FRY9"/>
<sequence>MTGQSTRCILAMLGSPSNTKLPIPSSSRRPAGTFRESALVDTALEVNAWEGRVVFTDRVPCGSSSDVPPFVDEAVLQQASHLGETSISSKTRGKPIPPCDPQPLGPTRTPGPTSTPRLKNGTCASPISISSDSSPEPLVRPRGQLRYSTTIAKTAYTPPRTLPPRHTERSQPIHPFFQRDFGRSRSTPPPPPPASQRPRLVAHYSSTSASSSAASRTTLSQGSQHTGWSERNECNSRGTWSVGKRTEIELVTHTLTTRRSLASATSRNGSEEEEEQVERSETESRRVNDLEAALRAMTLDLDSQAAFSGQQAHHHPASSARKPLATATHLPFKANQEIREIKSDRSMKPGLSETSPTLSHHDAPVPRTKGHQAERELPVFSYKSLQPTPKVVYTSDLDEANMLLDCLKGNIIGFDLEWPIPGQRGPDGFKVGMVWDPEVGYARHPGSRRIKFTEPRTALMQFCDERMVVLVQIWGMPEIPSKAIEILQDPSIYKLGVHSRGDGAKLLRDYPEAFPKGIASLFELSKLARKADPVGTGPGAKLIALAKLVSAYLHKQLPKGAIRSSNWSLVLNKQQINYAANDVVCAIELFKVLTKMAEDQGLELNLDEFCSDLGNVPARPGTVLPRVPSPTASESEQLETTLAPDLSEAKPRELKAITFFKQGITVRDMSDSLQIKEITVQGYIASGLSVLPSETLSHEEKRRFLDEVPVDAFVRRRYHRVFKQLRQDVGEDVSDSE</sequence>
<dbReference type="PANTHER" id="PTHR13620:SF104">
    <property type="entry name" value="EXONUCLEASE 3'-5' DOMAIN-CONTAINING PROTEIN 2"/>
    <property type="match status" value="1"/>
</dbReference>
<protein>
    <recommendedName>
        <fullName evidence="4">3'-5' exonuclease domain-containing protein</fullName>
    </recommendedName>
</protein>
<dbReference type="CDD" id="cd06141">
    <property type="entry name" value="WRN_exo"/>
    <property type="match status" value="1"/>
</dbReference>
<dbReference type="GO" id="GO:0006139">
    <property type="term" value="P:nucleobase-containing compound metabolic process"/>
    <property type="evidence" value="ECO:0007669"/>
    <property type="project" value="InterPro"/>
</dbReference>
<dbReference type="SUPFAM" id="SSF53098">
    <property type="entry name" value="Ribonuclease H-like"/>
    <property type="match status" value="1"/>
</dbReference>
<feature type="region of interest" description="Disordered" evidence="3">
    <location>
        <begin position="84"/>
        <end position="286"/>
    </location>
</feature>
<feature type="compositionally biased region" description="Polar residues" evidence="3">
    <location>
        <begin position="253"/>
        <end position="265"/>
    </location>
</feature>
<feature type="compositionally biased region" description="Low complexity" evidence="3">
    <location>
        <begin position="125"/>
        <end position="135"/>
    </location>
</feature>
<evidence type="ECO:0000256" key="1">
    <source>
        <dbReference type="ARBA" id="ARBA00022722"/>
    </source>
</evidence>
<gene>
    <name evidence="5" type="ORF">DB88DRAFT_487975</name>
</gene>
<evidence type="ECO:0000313" key="5">
    <source>
        <dbReference type="EMBL" id="KAK1925106.1"/>
    </source>
</evidence>
<dbReference type="Pfam" id="PF01612">
    <property type="entry name" value="DNA_pol_A_exo1"/>
    <property type="match status" value="1"/>
</dbReference>
<dbReference type="Proteomes" id="UP001182556">
    <property type="component" value="Unassembled WGS sequence"/>
</dbReference>
<dbReference type="PANTHER" id="PTHR13620">
    <property type="entry name" value="3-5 EXONUCLEASE"/>
    <property type="match status" value="1"/>
</dbReference>
<proteinExistence type="predicted"/>
<feature type="region of interest" description="Disordered" evidence="3">
    <location>
        <begin position="345"/>
        <end position="372"/>
    </location>
</feature>
<keyword evidence="1" id="KW-0540">Nuclease</keyword>
<name>A0AAD9FRY9_PAPLA</name>
<evidence type="ECO:0000313" key="6">
    <source>
        <dbReference type="Proteomes" id="UP001182556"/>
    </source>
</evidence>
<feature type="domain" description="3'-5' exonuclease" evidence="4">
    <location>
        <begin position="454"/>
        <end position="596"/>
    </location>
</feature>
<organism evidence="5 6">
    <name type="scientific">Papiliotrema laurentii</name>
    <name type="common">Cryptococcus laurentii</name>
    <dbReference type="NCBI Taxonomy" id="5418"/>
    <lineage>
        <taxon>Eukaryota</taxon>
        <taxon>Fungi</taxon>
        <taxon>Dikarya</taxon>
        <taxon>Basidiomycota</taxon>
        <taxon>Agaricomycotina</taxon>
        <taxon>Tremellomycetes</taxon>
        <taxon>Tremellales</taxon>
        <taxon>Rhynchogastremaceae</taxon>
        <taxon>Papiliotrema</taxon>
    </lineage>
</organism>
<dbReference type="GO" id="GO:0008408">
    <property type="term" value="F:3'-5' exonuclease activity"/>
    <property type="evidence" value="ECO:0007669"/>
    <property type="project" value="InterPro"/>
</dbReference>
<evidence type="ECO:0000256" key="3">
    <source>
        <dbReference type="SAM" id="MobiDB-lite"/>
    </source>
</evidence>
<dbReference type="GO" id="GO:0005634">
    <property type="term" value="C:nucleus"/>
    <property type="evidence" value="ECO:0007669"/>
    <property type="project" value="TreeGrafter"/>
</dbReference>
<dbReference type="EMBL" id="JAODAN010000004">
    <property type="protein sequence ID" value="KAK1925106.1"/>
    <property type="molecule type" value="Genomic_DNA"/>
</dbReference>
<comment type="caution">
    <text evidence="5">The sequence shown here is derived from an EMBL/GenBank/DDBJ whole genome shotgun (WGS) entry which is preliminary data.</text>
</comment>
<accession>A0AAD9FRY9</accession>
<feature type="compositionally biased region" description="Low complexity" evidence="3">
    <location>
        <begin position="205"/>
        <end position="220"/>
    </location>
</feature>
<dbReference type="GO" id="GO:0005737">
    <property type="term" value="C:cytoplasm"/>
    <property type="evidence" value="ECO:0007669"/>
    <property type="project" value="TreeGrafter"/>
</dbReference>
<dbReference type="Gene3D" id="3.30.420.10">
    <property type="entry name" value="Ribonuclease H-like superfamily/Ribonuclease H"/>
    <property type="match status" value="1"/>
</dbReference>
<keyword evidence="6" id="KW-1185">Reference proteome</keyword>
<keyword evidence="2" id="KW-0378">Hydrolase</keyword>